<evidence type="ECO:0000313" key="1">
    <source>
        <dbReference type="EMBL" id="GFU02190.1"/>
    </source>
</evidence>
<gene>
    <name evidence="1" type="ORF">NPIL_396861</name>
</gene>
<organism evidence="1 2">
    <name type="scientific">Nephila pilipes</name>
    <name type="common">Giant wood spider</name>
    <name type="synonym">Nephila maculata</name>
    <dbReference type="NCBI Taxonomy" id="299642"/>
    <lineage>
        <taxon>Eukaryota</taxon>
        <taxon>Metazoa</taxon>
        <taxon>Ecdysozoa</taxon>
        <taxon>Arthropoda</taxon>
        <taxon>Chelicerata</taxon>
        <taxon>Arachnida</taxon>
        <taxon>Araneae</taxon>
        <taxon>Araneomorphae</taxon>
        <taxon>Entelegynae</taxon>
        <taxon>Araneoidea</taxon>
        <taxon>Nephilidae</taxon>
        <taxon>Nephila</taxon>
    </lineage>
</organism>
<keyword evidence="2" id="KW-1185">Reference proteome</keyword>
<sequence length="109" mass="12072">MSFVQNIANLSLNSSPMWGLCVRIPSKPLKRSAKSNHLYESLRFPLSPIFCLPKEGNEANRAAGSEKHIFDSKIFWNRVSGSSAGREIVLLNQVSGLSDLGRDSEQKPL</sequence>
<dbReference type="Proteomes" id="UP000887013">
    <property type="component" value="Unassembled WGS sequence"/>
</dbReference>
<evidence type="ECO:0000313" key="2">
    <source>
        <dbReference type="Proteomes" id="UP000887013"/>
    </source>
</evidence>
<accession>A0A8X6Q627</accession>
<dbReference type="EMBL" id="BMAW01076581">
    <property type="protein sequence ID" value="GFU02190.1"/>
    <property type="molecule type" value="Genomic_DNA"/>
</dbReference>
<reference evidence="1" key="1">
    <citation type="submission" date="2020-08" db="EMBL/GenBank/DDBJ databases">
        <title>Multicomponent nature underlies the extraordinary mechanical properties of spider dragline silk.</title>
        <authorList>
            <person name="Kono N."/>
            <person name="Nakamura H."/>
            <person name="Mori M."/>
            <person name="Yoshida Y."/>
            <person name="Ohtoshi R."/>
            <person name="Malay A.D."/>
            <person name="Moran D.A.P."/>
            <person name="Tomita M."/>
            <person name="Numata K."/>
            <person name="Arakawa K."/>
        </authorList>
    </citation>
    <scope>NUCLEOTIDE SEQUENCE</scope>
</reference>
<dbReference type="AlphaFoldDB" id="A0A8X6Q627"/>
<proteinExistence type="predicted"/>
<protein>
    <submittedName>
        <fullName evidence="1">Uncharacterized protein</fullName>
    </submittedName>
</protein>
<name>A0A8X6Q627_NEPPI</name>
<comment type="caution">
    <text evidence="1">The sequence shown here is derived from an EMBL/GenBank/DDBJ whole genome shotgun (WGS) entry which is preliminary data.</text>
</comment>